<feature type="domain" description="HD-CE" evidence="5">
    <location>
        <begin position="58"/>
        <end position="308"/>
    </location>
</feature>
<dbReference type="GO" id="GO:0005524">
    <property type="term" value="F:ATP binding"/>
    <property type="evidence" value="ECO:0007669"/>
    <property type="project" value="UniProtKB-KW"/>
</dbReference>
<dbReference type="PRINTS" id="PR00775">
    <property type="entry name" value="HEATSHOCK90"/>
</dbReference>
<accession>A0A7K4AW03</accession>
<dbReference type="EMBL" id="JAAYQL010000049">
    <property type="protein sequence ID" value="NLK32867.1"/>
    <property type="molecule type" value="Genomic_DNA"/>
</dbReference>
<dbReference type="GO" id="GO:0016887">
    <property type="term" value="F:ATP hydrolysis activity"/>
    <property type="evidence" value="ECO:0007669"/>
    <property type="project" value="InterPro"/>
</dbReference>
<name>A0A7K4AW03_9EURY</name>
<dbReference type="PANTHER" id="PTHR11528">
    <property type="entry name" value="HEAT SHOCK PROTEIN 90 FAMILY MEMBER"/>
    <property type="match status" value="1"/>
</dbReference>
<reference evidence="6 7" key="1">
    <citation type="journal article" date="2020" name="Biotechnol. Biofuels">
        <title>New insights from the biogas microbiome by comprehensive genome-resolved metagenomics of nearly 1600 species originating from multiple anaerobic digesters.</title>
        <authorList>
            <person name="Campanaro S."/>
            <person name="Treu L."/>
            <person name="Rodriguez-R L.M."/>
            <person name="Kovalovszki A."/>
            <person name="Ziels R.M."/>
            <person name="Maus I."/>
            <person name="Zhu X."/>
            <person name="Kougias P.G."/>
            <person name="Basile A."/>
            <person name="Luo G."/>
            <person name="Schluter A."/>
            <person name="Konstantinidis K.T."/>
            <person name="Angelidaki I."/>
        </authorList>
    </citation>
    <scope>NUCLEOTIDE SEQUENCE [LARGE SCALE GENOMIC DNA]</scope>
    <source>
        <strain evidence="6">AS22ysBPME_46</strain>
    </source>
</reference>
<dbReference type="GO" id="GO:0140662">
    <property type="term" value="F:ATP-dependent protein folding chaperone"/>
    <property type="evidence" value="ECO:0007669"/>
    <property type="project" value="InterPro"/>
</dbReference>
<comment type="caution">
    <text evidence="6">The sequence shown here is derived from an EMBL/GenBank/DDBJ whole genome shotgun (WGS) entry which is preliminary data.</text>
</comment>
<keyword evidence="2" id="KW-0547">Nucleotide-binding</keyword>
<evidence type="ECO:0000259" key="5">
    <source>
        <dbReference type="Pfam" id="PF24391"/>
    </source>
</evidence>
<dbReference type="InterPro" id="IPR020575">
    <property type="entry name" value="Hsp90_N"/>
</dbReference>
<dbReference type="CDD" id="cd00077">
    <property type="entry name" value="HDc"/>
    <property type="match status" value="1"/>
</dbReference>
<evidence type="ECO:0000313" key="6">
    <source>
        <dbReference type="EMBL" id="NLK32867.1"/>
    </source>
</evidence>
<sequence length="992" mass="115346">MSEDAILRLKQTVLFKKLREKEKEESKETSFEDYEISQNIISVVRKAAPLLERVPENMPEFTLHNANHSVHVIENMDKIIPCETLKQLNTIEISILIYAAYLHDIGMISSSDERKQIVKTSEFKKHLTSNEELYRKLEEAKNNSDYEVVLAIENKAFTDFLRKNHVQRAHKIIDEYKLDSEISWKNIPYGNLVRAVCDSHELPVKALYNTKSWPNDTVVLNKLVNVQYLAVIFRLADILDVDPERTPRHLFYYINPKDEVSIKEWKKHLSITGFQITPEKIKIVANCKHPEQERTLRKFIKEIDKEIEDSYRLVSSYRDNLEDKYILKLSEPVDAEIHSIGYEYCDFRFELDYRRVLDLLMGEGLYGNPIVALRELLQNSVDAVRYRESLEKREGNGYKPSIEVSLRNNELIIEDNGIGMDEKIFKNYFMRVGRSYYQSPEFRQKNVDVDPVSEFGIGILSVFMVADKFTVESRRKTFEEEFNPSEPIYFEIPTAYDYFIRKQSNRSKYGTKITLYLKPNHPFSAETLVKTISEIAPFIEYQIEINTDKGKSKYEPLLPGEKIKSKNVVKEHFEVSFDDKKEGIEGKLYVVKPNFLKPTVLSIIAQRGFAIPSSEFPLGRLSYKAAIQASINISGQSKLSLSPSRSHVIMDEKYYEFIGKIEQNILEGLEKYLKTTNDSSSVEQYIEKVNELLEDEILSLPGSLLYKGLYYCEKSKNTLVKIFFNYVPLLTISDDGQRKYKTLKELDNITNLAITGANDLPEKITDAKILEETKSLIGPRTILLMQEEEGEEERNSFLNEILGDSSEIYITSIPGVVIKTFYNTKKSDENIVFRKYNKFIQQIHIGSIGKAPIFVHPPGFYKAADTEVIYNASHPLFARLLNGGEPKNEASKKAIYKLTNYLEECLSYLYSRLYSSSFRPNYKLQISSNINYMLIGVLKYYPEIFHEFYEAVEQYWEEAKDLGVISHDEDFIGFSFDDLPWFWNYELTDFER</sequence>
<evidence type="ECO:0000256" key="4">
    <source>
        <dbReference type="ARBA" id="ARBA00023186"/>
    </source>
</evidence>
<organism evidence="6 7">
    <name type="scientific">Methanosarcina flavescens</name>
    <dbReference type="NCBI Taxonomy" id="1715806"/>
    <lineage>
        <taxon>Archaea</taxon>
        <taxon>Methanobacteriati</taxon>
        <taxon>Methanobacteriota</taxon>
        <taxon>Stenosarchaea group</taxon>
        <taxon>Methanomicrobia</taxon>
        <taxon>Methanosarcinales</taxon>
        <taxon>Methanosarcinaceae</taxon>
        <taxon>Methanosarcina</taxon>
    </lineage>
</organism>
<keyword evidence="3" id="KW-0067">ATP-binding</keyword>
<dbReference type="Pfam" id="PF24391">
    <property type="entry name" value="HD-CE"/>
    <property type="match status" value="1"/>
</dbReference>
<dbReference type="InterPro" id="IPR003607">
    <property type="entry name" value="HD/PDEase_dom"/>
</dbReference>
<keyword evidence="4" id="KW-0143">Chaperone</keyword>
<dbReference type="SUPFAM" id="SSF55874">
    <property type="entry name" value="ATPase domain of HSP90 chaperone/DNA topoisomerase II/histidine kinase"/>
    <property type="match status" value="1"/>
</dbReference>
<dbReference type="Gene3D" id="1.10.3210.10">
    <property type="entry name" value="Hypothetical protein af1432"/>
    <property type="match status" value="1"/>
</dbReference>
<evidence type="ECO:0000313" key="7">
    <source>
        <dbReference type="Proteomes" id="UP000585579"/>
    </source>
</evidence>
<proteinExistence type="inferred from homology"/>
<evidence type="ECO:0000256" key="3">
    <source>
        <dbReference type="ARBA" id="ARBA00022840"/>
    </source>
</evidence>
<evidence type="ECO:0000256" key="2">
    <source>
        <dbReference type="ARBA" id="ARBA00022741"/>
    </source>
</evidence>
<dbReference type="GO" id="GO:0051082">
    <property type="term" value="F:unfolded protein binding"/>
    <property type="evidence" value="ECO:0007669"/>
    <property type="project" value="InterPro"/>
</dbReference>
<protein>
    <submittedName>
        <fullName evidence="6">Chaperone protein</fullName>
    </submittedName>
</protein>
<gene>
    <name evidence="6" type="ORF">GX302_08605</name>
</gene>
<dbReference type="AlphaFoldDB" id="A0A7K4AW03"/>
<dbReference type="Pfam" id="PF13589">
    <property type="entry name" value="HATPase_c_3"/>
    <property type="match status" value="1"/>
</dbReference>
<evidence type="ECO:0000256" key="1">
    <source>
        <dbReference type="ARBA" id="ARBA00008239"/>
    </source>
</evidence>
<dbReference type="Proteomes" id="UP000585579">
    <property type="component" value="Unassembled WGS sequence"/>
</dbReference>
<dbReference type="InterPro" id="IPR056471">
    <property type="entry name" value="HD-CE"/>
</dbReference>
<dbReference type="InterPro" id="IPR001404">
    <property type="entry name" value="Hsp90_fam"/>
</dbReference>
<dbReference type="Gene3D" id="3.30.565.10">
    <property type="entry name" value="Histidine kinase-like ATPase, C-terminal domain"/>
    <property type="match status" value="1"/>
</dbReference>
<comment type="similarity">
    <text evidence="1">Belongs to the heat shock protein 90 family.</text>
</comment>
<dbReference type="InterPro" id="IPR036890">
    <property type="entry name" value="HATPase_C_sf"/>
</dbReference>
<dbReference type="SUPFAM" id="SSF109604">
    <property type="entry name" value="HD-domain/PDEase-like"/>
    <property type="match status" value="1"/>
</dbReference>